<dbReference type="PROSITE" id="PS51257">
    <property type="entry name" value="PROKAR_LIPOPROTEIN"/>
    <property type="match status" value="1"/>
</dbReference>
<feature type="signal peptide" evidence="1">
    <location>
        <begin position="1"/>
        <end position="28"/>
    </location>
</feature>
<name>A0A1I1E129_9SPHI</name>
<keyword evidence="3" id="KW-1185">Reference proteome</keyword>
<dbReference type="Proteomes" id="UP000199577">
    <property type="component" value="Unassembled WGS sequence"/>
</dbReference>
<protein>
    <recommendedName>
        <fullName evidence="4">SusD family protein</fullName>
    </recommendedName>
</protein>
<reference evidence="2 3" key="1">
    <citation type="submission" date="2016-10" db="EMBL/GenBank/DDBJ databases">
        <authorList>
            <person name="de Groot N.N."/>
        </authorList>
    </citation>
    <scope>NUCLEOTIDE SEQUENCE [LARGE SCALE GENOMIC DNA]</scope>
    <source>
        <strain evidence="2 3">DSM 22900</strain>
    </source>
</reference>
<dbReference type="SUPFAM" id="SSF48452">
    <property type="entry name" value="TPR-like"/>
    <property type="match status" value="1"/>
</dbReference>
<dbReference type="InterPro" id="IPR011990">
    <property type="entry name" value="TPR-like_helical_dom_sf"/>
</dbReference>
<dbReference type="Gene3D" id="1.25.40.390">
    <property type="match status" value="1"/>
</dbReference>
<sequence>MNMKKTTIKTKPALLPLIAVLISMVSQSCTKFFELLPEDAVDESQMYRHVYDADAAVIGIYGKLPELARQYLVWNELRGDLMDVTMNSDHHLVQINNHQVQPDNPYANPRDFYEVILNCNDALANFAAMRKDGRLMESEFVTRYSDIGMLRTWLYLQLGIHFGTVPYVTQPVDRPTHVTDPSLFPKLPFERLLDSLITFAESLPFQEEYPAGTTLLTTVDGYNTRKIFVMKSLVLADLHLWKGNYRTAATHYRKVMEKGGEYTNLDDFYGTYRLTYVAFLTGENWINIFSAPFGERVSNYENIWMMPYDRNFEPENPFIPLFANQGAGRYLLRPSEFIMQYWDEQMRGLTPFDLRGRTRSYVMNGGQPVVNKHIATYHAADPFQTTGKWILYRAGAVHLRFAEAANRDGYQKLAYALLNGGIMFTYDPTPGINGRDVTDIMNTLHYPAPYDFDARMGDFPRFRSDWHRNTGIRGRAGLSHSLIAPADSARFFDMTNPDPYLREVVEGHGLTLYMEEKLLAEGALELAFEGYRWPDLLRIALRREKEAPGTGGQLLKQWMDAKFERSGQTLAVDLSNPQHWYLPFNWH</sequence>
<keyword evidence="1" id="KW-0732">Signal</keyword>
<feature type="chain" id="PRO_5011686815" description="SusD family protein" evidence="1">
    <location>
        <begin position="29"/>
        <end position="587"/>
    </location>
</feature>
<organism evidence="2 3">
    <name type="scientific">Parapedobacter composti</name>
    <dbReference type="NCBI Taxonomy" id="623281"/>
    <lineage>
        <taxon>Bacteria</taxon>
        <taxon>Pseudomonadati</taxon>
        <taxon>Bacteroidota</taxon>
        <taxon>Sphingobacteriia</taxon>
        <taxon>Sphingobacteriales</taxon>
        <taxon>Sphingobacteriaceae</taxon>
        <taxon>Parapedobacter</taxon>
    </lineage>
</organism>
<evidence type="ECO:0000256" key="1">
    <source>
        <dbReference type="SAM" id="SignalP"/>
    </source>
</evidence>
<evidence type="ECO:0008006" key="4">
    <source>
        <dbReference type="Google" id="ProtNLM"/>
    </source>
</evidence>
<dbReference type="AlphaFoldDB" id="A0A1I1E129"/>
<accession>A0A1I1E129</accession>
<dbReference type="STRING" id="623281.SAMN05421747_101250"/>
<evidence type="ECO:0000313" key="2">
    <source>
        <dbReference type="EMBL" id="SFB80969.1"/>
    </source>
</evidence>
<evidence type="ECO:0000313" key="3">
    <source>
        <dbReference type="Proteomes" id="UP000199577"/>
    </source>
</evidence>
<gene>
    <name evidence="2" type="ORF">SAMN05421747_101250</name>
</gene>
<dbReference type="EMBL" id="FOLL01000001">
    <property type="protein sequence ID" value="SFB80969.1"/>
    <property type="molecule type" value="Genomic_DNA"/>
</dbReference>
<proteinExistence type="predicted"/>